<evidence type="ECO:0000313" key="3">
    <source>
        <dbReference type="Proteomes" id="UP000548423"/>
    </source>
</evidence>
<keyword evidence="2" id="KW-0378">Hydrolase</keyword>
<dbReference type="InterPro" id="IPR005135">
    <property type="entry name" value="Endo/exonuclease/phosphatase"/>
</dbReference>
<gene>
    <name evidence="2" type="ORF">F4694_002612</name>
</gene>
<keyword evidence="2" id="KW-0255">Endonuclease</keyword>
<reference evidence="3" key="2">
    <citation type="submission" date="2020-08" db="EMBL/GenBank/DDBJ databases">
        <title>The Agave Microbiome: Exploring the role of microbial communities in plant adaptations to desert environments.</title>
        <authorList>
            <person name="Partida-Martinez L.P."/>
        </authorList>
    </citation>
    <scope>NUCLEOTIDE SEQUENCE [LARGE SCALE GENOMIC DNA]</scope>
    <source>
        <strain evidence="3">AT2.8</strain>
    </source>
</reference>
<dbReference type="GO" id="GO:0004519">
    <property type="term" value="F:endonuclease activity"/>
    <property type="evidence" value="ECO:0007669"/>
    <property type="project" value="UniProtKB-KW"/>
</dbReference>
<organism evidence="2 3">
    <name type="scientific">Neobacillus niacini</name>
    <dbReference type="NCBI Taxonomy" id="86668"/>
    <lineage>
        <taxon>Bacteria</taxon>
        <taxon>Bacillati</taxon>
        <taxon>Bacillota</taxon>
        <taxon>Bacilli</taxon>
        <taxon>Bacillales</taxon>
        <taxon>Bacillaceae</taxon>
        <taxon>Neobacillus</taxon>
    </lineage>
</organism>
<dbReference type="SUPFAM" id="SSF56219">
    <property type="entry name" value="DNase I-like"/>
    <property type="match status" value="1"/>
</dbReference>
<protein>
    <submittedName>
        <fullName evidence="2">Endonuclease/exonuclease/phosphatase family metal-dependent hydrolase</fullName>
    </submittedName>
</protein>
<evidence type="ECO:0000313" key="2">
    <source>
        <dbReference type="EMBL" id="NYE05837.1"/>
    </source>
</evidence>
<dbReference type="Proteomes" id="UP000548423">
    <property type="component" value="Unassembled WGS sequence"/>
</dbReference>
<reference evidence="3" key="1">
    <citation type="submission" date="2020-07" db="EMBL/GenBank/DDBJ databases">
        <authorList>
            <person name="Partida-Martinez L."/>
            <person name="Huntemann M."/>
            <person name="Clum A."/>
            <person name="Wang J."/>
            <person name="Palaniappan K."/>
            <person name="Ritter S."/>
            <person name="Chen I.-M."/>
            <person name="Stamatis D."/>
            <person name="Reddy T."/>
            <person name="O'Malley R."/>
            <person name="Daum C."/>
            <person name="Shapiro N."/>
            <person name="Ivanova N."/>
            <person name="Kyrpides N."/>
            <person name="Woyke T."/>
        </authorList>
    </citation>
    <scope>NUCLEOTIDE SEQUENCE [LARGE SCALE GENOMIC DNA]</scope>
    <source>
        <strain evidence="3">AT2.8</strain>
    </source>
</reference>
<dbReference type="AlphaFoldDB" id="A0A852TDR1"/>
<dbReference type="Pfam" id="PF03372">
    <property type="entry name" value="Exo_endo_phos"/>
    <property type="match status" value="1"/>
</dbReference>
<dbReference type="Gene3D" id="3.60.10.10">
    <property type="entry name" value="Endonuclease/exonuclease/phosphatase"/>
    <property type="match status" value="1"/>
</dbReference>
<name>A0A852TDR1_9BACI</name>
<evidence type="ECO:0000259" key="1">
    <source>
        <dbReference type="Pfam" id="PF03372"/>
    </source>
</evidence>
<dbReference type="PANTHER" id="PTHR12121:SF36">
    <property type="entry name" value="ENDONUCLEASE_EXONUCLEASE_PHOSPHATASE DOMAIN-CONTAINING PROTEIN"/>
    <property type="match status" value="1"/>
</dbReference>
<proteinExistence type="predicted"/>
<dbReference type="InterPro" id="IPR050410">
    <property type="entry name" value="CCR4/nocturin_mRNA_transcr"/>
</dbReference>
<sequence length="258" mass="30158">MDIVIMTFNLRYDNASDGINSWTNRIGKIVHILEQTQPAVIGTQELLPTMITDFARRLPDYDWFGKPRRSNDEHSAIFFRKDMFRVINSGTFWLSKTPSIEGSSSWNSSLPRICTWGEFHCLDQPNKFRVFNTHLDHMSKEARVNGVRVIKQYMDTLNREDYLPHMLMGDFNAYPNSEEVRFWQEDPQFTSVFSTMDRHETLRKTFHDFEGGYQGEPIDYIFVSKTAQIKSGSIIYSKVDNMYPSDHYPVCARINIPV</sequence>
<dbReference type="InterPro" id="IPR036691">
    <property type="entry name" value="Endo/exonu/phosph_ase_sf"/>
</dbReference>
<dbReference type="CDD" id="cd09083">
    <property type="entry name" value="EEP-1"/>
    <property type="match status" value="1"/>
</dbReference>
<keyword evidence="2" id="KW-0540">Nuclease</keyword>
<accession>A0A852TDR1</accession>
<dbReference type="PANTHER" id="PTHR12121">
    <property type="entry name" value="CARBON CATABOLITE REPRESSOR PROTEIN 4"/>
    <property type="match status" value="1"/>
</dbReference>
<dbReference type="EMBL" id="JACCBX010000005">
    <property type="protein sequence ID" value="NYE05837.1"/>
    <property type="molecule type" value="Genomic_DNA"/>
</dbReference>
<comment type="caution">
    <text evidence="2">The sequence shown here is derived from an EMBL/GenBank/DDBJ whole genome shotgun (WGS) entry which is preliminary data.</text>
</comment>
<dbReference type="GO" id="GO:0000175">
    <property type="term" value="F:3'-5'-RNA exonuclease activity"/>
    <property type="evidence" value="ECO:0007669"/>
    <property type="project" value="TreeGrafter"/>
</dbReference>
<feature type="domain" description="Endonuclease/exonuclease/phosphatase" evidence="1">
    <location>
        <begin position="6"/>
        <end position="247"/>
    </location>
</feature>